<comment type="caution">
    <text evidence="1">The sequence shown here is derived from an EMBL/GenBank/DDBJ whole genome shotgun (WGS) entry which is preliminary data.</text>
</comment>
<sequence length="318" mass="34335">MDIDPFIAALRNDRVPQRQAQAAMDVARKAWQAEPGAFEMMMEMGRFGEGAPLGACPMLDNVFTQGGEGERIMVRLSHHYCAALRDHPIGHPPFRHGFNGLAGTILLARSGRAQLTLQSREPGKTVSTGHQFSDAERFDAVLAGVAEARIVRARSAGERKMQFDAEHISLRGGARLGLDLNSETLVVESVSRRLVILRLSRSASDPQPVRDYDAATGELLMQSAGALATSRQEAITALLGRMGRCDAAPLMAKTALDCGDASLRWQSLRECLALDSEVGFRALVRLARRAGDPLAAPAGALRAQLLEANPQFATLETV</sequence>
<proteinExistence type="predicted"/>
<dbReference type="PATRIC" id="fig|874156.12.peg.1351"/>
<dbReference type="RefSeq" id="WP_047093253.1">
    <property type="nucleotide sequence ID" value="NZ_LBHU01000002.1"/>
</dbReference>
<dbReference type="STRING" id="874156.GCA_001021555_02009"/>
<name>A0A0H0XN56_9SPHN</name>
<evidence type="ECO:0000313" key="1">
    <source>
        <dbReference type="EMBL" id="KLI63441.1"/>
    </source>
</evidence>
<dbReference type="OrthoDB" id="7594270at2"/>
<organism evidence="1 2">
    <name type="scientific">Aurantiacibacter marinus</name>
    <dbReference type="NCBI Taxonomy" id="874156"/>
    <lineage>
        <taxon>Bacteria</taxon>
        <taxon>Pseudomonadati</taxon>
        <taxon>Pseudomonadota</taxon>
        <taxon>Alphaproteobacteria</taxon>
        <taxon>Sphingomonadales</taxon>
        <taxon>Erythrobacteraceae</taxon>
        <taxon>Aurantiacibacter</taxon>
    </lineage>
</organism>
<dbReference type="EMBL" id="LBHU01000002">
    <property type="protein sequence ID" value="KLI63441.1"/>
    <property type="molecule type" value="Genomic_DNA"/>
</dbReference>
<dbReference type="AlphaFoldDB" id="A0A0H0XN56"/>
<evidence type="ECO:0000313" key="2">
    <source>
        <dbReference type="Proteomes" id="UP000053455"/>
    </source>
</evidence>
<gene>
    <name evidence="1" type="ORF">AAV99_06555</name>
</gene>
<dbReference type="Proteomes" id="UP000053455">
    <property type="component" value="Unassembled WGS sequence"/>
</dbReference>
<keyword evidence="2" id="KW-1185">Reference proteome</keyword>
<reference evidence="1 2" key="1">
    <citation type="submission" date="2015-04" db="EMBL/GenBank/DDBJ databases">
        <title>The draft genome sequence of Erythrobacter marinus HWDM-33.</title>
        <authorList>
            <person name="Zhuang L."/>
            <person name="Liu Y."/>
            <person name="Shao Z."/>
        </authorList>
    </citation>
    <scope>NUCLEOTIDE SEQUENCE [LARGE SCALE GENOMIC DNA]</scope>
    <source>
        <strain evidence="1 2">HWDM-33</strain>
    </source>
</reference>
<accession>A0A0H0XN56</accession>
<protein>
    <submittedName>
        <fullName evidence="1">Uncharacterized protein</fullName>
    </submittedName>
</protein>